<name>A0A1H1ICT3_9PSED</name>
<dbReference type="GO" id="GO:0046872">
    <property type="term" value="F:metal ion binding"/>
    <property type="evidence" value="ECO:0007669"/>
    <property type="project" value="UniProtKB-KW"/>
</dbReference>
<evidence type="ECO:0000256" key="1">
    <source>
        <dbReference type="ARBA" id="ARBA00004050"/>
    </source>
</evidence>
<evidence type="ECO:0000313" key="13">
    <source>
        <dbReference type="EMBL" id="SDR35379.1"/>
    </source>
</evidence>
<evidence type="ECO:0000256" key="9">
    <source>
        <dbReference type="ARBA" id="ARBA00023004"/>
    </source>
</evidence>
<dbReference type="Pfam" id="PF01127">
    <property type="entry name" value="Sdh_cyt"/>
    <property type="match status" value="1"/>
</dbReference>
<dbReference type="PIRSF" id="PIRSF000178">
    <property type="entry name" value="SDH_cyt_b560"/>
    <property type="match status" value="1"/>
</dbReference>
<keyword evidence="14" id="KW-1185">Reference proteome</keyword>
<dbReference type="InterPro" id="IPR000701">
    <property type="entry name" value="SuccDH_FuR_B_TM-su"/>
</dbReference>
<comment type="subcellular location">
    <subcellularLocation>
        <location evidence="2">Membrane</location>
        <topology evidence="2">Multi-pass membrane protein</topology>
    </subcellularLocation>
</comment>
<evidence type="ECO:0000256" key="3">
    <source>
        <dbReference type="ARBA" id="ARBA00007244"/>
    </source>
</evidence>
<keyword evidence="10" id="KW-0472">Membrane</keyword>
<evidence type="ECO:0000256" key="8">
    <source>
        <dbReference type="ARBA" id="ARBA00022989"/>
    </source>
</evidence>
<comment type="cofactor">
    <cofactor evidence="12">
        <name>heme</name>
        <dbReference type="ChEBI" id="CHEBI:30413"/>
    </cofactor>
    <text evidence="12">The heme is bound between the two transmembrane subunits.</text>
</comment>
<comment type="subunit">
    <text evidence="11">Part of an enzyme complex containing four subunits: a flavoprotein, an iron-sulfur protein, plus two membrane-anchoring proteins, SdhC and SdhD. The complex can form homotrimers.</text>
</comment>
<evidence type="ECO:0000313" key="14">
    <source>
        <dbReference type="Proteomes" id="UP000199570"/>
    </source>
</evidence>
<evidence type="ECO:0000256" key="5">
    <source>
        <dbReference type="ARBA" id="ARBA00022617"/>
    </source>
</evidence>
<dbReference type="PANTHER" id="PTHR10978">
    <property type="entry name" value="SUCCINATE DEHYDROGENASE CYTOCHROME B560 SUBUNIT"/>
    <property type="match status" value="1"/>
</dbReference>
<dbReference type="PROSITE" id="PS01000">
    <property type="entry name" value="SDH_CYT_1"/>
    <property type="match status" value="1"/>
</dbReference>
<comment type="similarity">
    <text evidence="3">Belongs to the cytochrome b560 family.</text>
</comment>
<keyword evidence="5 12" id="KW-0349">Heme</keyword>
<dbReference type="PROSITE" id="PS01001">
    <property type="entry name" value="SDH_CYT_2"/>
    <property type="match status" value="1"/>
</dbReference>
<keyword evidence="8" id="KW-1133">Transmembrane helix</keyword>
<dbReference type="InterPro" id="IPR014314">
    <property type="entry name" value="Succ_DH_cytb556"/>
</dbReference>
<dbReference type="EMBL" id="FNKJ01000003">
    <property type="protein sequence ID" value="SDR35379.1"/>
    <property type="molecule type" value="Genomic_DNA"/>
</dbReference>
<evidence type="ECO:0000256" key="2">
    <source>
        <dbReference type="ARBA" id="ARBA00004141"/>
    </source>
</evidence>
<keyword evidence="6" id="KW-0812">Transmembrane</keyword>
<evidence type="ECO:0000256" key="12">
    <source>
        <dbReference type="PIRSR" id="PIRSR000178-1"/>
    </source>
</evidence>
<dbReference type="RefSeq" id="WP_090326226.1">
    <property type="nucleotide sequence ID" value="NZ_FNKJ01000003.1"/>
</dbReference>
<evidence type="ECO:0000256" key="11">
    <source>
        <dbReference type="ARBA" id="ARBA00025912"/>
    </source>
</evidence>
<dbReference type="AlphaFoldDB" id="A0A1H1ICT3"/>
<evidence type="ECO:0000256" key="7">
    <source>
        <dbReference type="ARBA" id="ARBA00022723"/>
    </source>
</evidence>
<evidence type="ECO:0000256" key="6">
    <source>
        <dbReference type="ARBA" id="ARBA00022692"/>
    </source>
</evidence>
<dbReference type="InterPro" id="IPR018495">
    <property type="entry name" value="Succ_DH_cyt_bsu_CS"/>
</dbReference>
<feature type="binding site" description="axial binding residue" evidence="12">
    <location>
        <position position="80"/>
    </location>
    <ligand>
        <name>heme</name>
        <dbReference type="ChEBI" id="CHEBI:30413"/>
        <note>ligand shared with second transmembrane subunit</note>
    </ligand>
    <ligandPart>
        <name>Fe</name>
        <dbReference type="ChEBI" id="CHEBI:18248"/>
    </ligandPart>
</feature>
<keyword evidence="7 12" id="KW-0479">Metal-binding</keyword>
<sequence>MNKKRPVNLDLGTFKYPITSITSILHRISGIILFPCVFLMLYALGKSLNSEEGFNEMKTMLSTPFAKVVVWFVVSALAYHLVAGVRHLIMDMGVGETLEGGKRGSLIVLVVSVVLIAVTGFWLWG</sequence>
<keyword evidence="9 12" id="KW-0408">Iron</keyword>
<gene>
    <name evidence="13" type="ORF">SAMN04490195_5212</name>
</gene>
<dbReference type="PANTHER" id="PTHR10978:SF5">
    <property type="entry name" value="SUCCINATE DEHYDROGENASE CYTOCHROME B560 SUBUNIT, MITOCHONDRIAL"/>
    <property type="match status" value="1"/>
</dbReference>
<organism evidence="13 14">
    <name type="scientific">Pseudomonas moorei</name>
    <dbReference type="NCBI Taxonomy" id="395599"/>
    <lineage>
        <taxon>Bacteria</taxon>
        <taxon>Pseudomonadati</taxon>
        <taxon>Pseudomonadota</taxon>
        <taxon>Gammaproteobacteria</taxon>
        <taxon>Pseudomonadales</taxon>
        <taxon>Pseudomonadaceae</taxon>
        <taxon>Pseudomonas</taxon>
    </lineage>
</organism>
<dbReference type="InterPro" id="IPR034804">
    <property type="entry name" value="SQR/QFR_C/D"/>
</dbReference>
<dbReference type="SUPFAM" id="SSF81343">
    <property type="entry name" value="Fumarate reductase respiratory complex transmembrane subunits"/>
    <property type="match status" value="1"/>
</dbReference>
<reference evidence="14" key="1">
    <citation type="submission" date="2016-10" db="EMBL/GenBank/DDBJ databases">
        <authorList>
            <person name="Varghese N."/>
            <person name="Submissions S."/>
        </authorList>
    </citation>
    <scope>NUCLEOTIDE SEQUENCE [LARGE SCALE GENOMIC DNA]</scope>
    <source>
        <strain evidence="14">BS3775</strain>
    </source>
</reference>
<dbReference type="NCBIfam" id="TIGR02970">
    <property type="entry name" value="succ_dehyd_cytB"/>
    <property type="match status" value="1"/>
</dbReference>
<dbReference type="GO" id="GO:0005886">
    <property type="term" value="C:plasma membrane"/>
    <property type="evidence" value="ECO:0007669"/>
    <property type="project" value="TreeGrafter"/>
</dbReference>
<accession>A0A1H1ICT3</accession>
<dbReference type="Proteomes" id="UP000199570">
    <property type="component" value="Unassembled WGS sequence"/>
</dbReference>
<dbReference type="OrthoDB" id="9799441at2"/>
<evidence type="ECO:0000256" key="4">
    <source>
        <dbReference type="ARBA" id="ARBA00020076"/>
    </source>
</evidence>
<evidence type="ECO:0000256" key="10">
    <source>
        <dbReference type="ARBA" id="ARBA00023136"/>
    </source>
</evidence>
<protein>
    <recommendedName>
        <fullName evidence="4">Succinate dehydrogenase cytochrome b556 subunit</fullName>
    </recommendedName>
</protein>
<proteinExistence type="inferred from homology"/>
<comment type="function">
    <text evidence="1">Membrane-anchoring subunit of succinate dehydrogenase (SDH).</text>
</comment>
<dbReference type="GO" id="GO:0006099">
    <property type="term" value="P:tricarboxylic acid cycle"/>
    <property type="evidence" value="ECO:0007669"/>
    <property type="project" value="InterPro"/>
</dbReference>
<dbReference type="GO" id="GO:0009055">
    <property type="term" value="F:electron transfer activity"/>
    <property type="evidence" value="ECO:0007669"/>
    <property type="project" value="InterPro"/>
</dbReference>
<dbReference type="Gene3D" id="1.20.1300.10">
    <property type="entry name" value="Fumarate reductase/succinate dehydrogenase, transmembrane subunit"/>
    <property type="match status" value="1"/>
</dbReference>
<dbReference type="CDD" id="cd03499">
    <property type="entry name" value="SQR_TypeC_SdhC"/>
    <property type="match status" value="1"/>
</dbReference>